<evidence type="ECO:0008006" key="9">
    <source>
        <dbReference type="Google" id="ProtNLM"/>
    </source>
</evidence>
<sequence length="221" mass="24811">MAEYALIIATIAILEGLLSADNALVLAVLVRRLPPAQHRKALLYGIGGAFVFRFLAVLSAASLIRYWYLQLLGALYLAWLAVRHFAKQVSKTPQVKPVQGFWHTVLMVELTDIAFAIDSILAAVALTRNIWLIYIGGVMGMVFMRYAATQIIKLLERFPRLEHSAYLVIGWIAIKLALESIEHWQQSIGGSWHYQIPPVLFWVVTFAFFGLGFLGKKKPAE</sequence>
<dbReference type="InterPro" id="IPR005496">
    <property type="entry name" value="Integral_membrane_TerC"/>
</dbReference>
<feature type="transmembrane region" description="Helical" evidence="6">
    <location>
        <begin position="6"/>
        <end position="29"/>
    </location>
</feature>
<evidence type="ECO:0000256" key="3">
    <source>
        <dbReference type="ARBA" id="ARBA00022692"/>
    </source>
</evidence>
<protein>
    <recommendedName>
        <fullName evidence="9">Tellurium resistance protein TerC</fullName>
    </recommendedName>
</protein>
<dbReference type="NCBIfam" id="TIGR03716">
    <property type="entry name" value="R_switched_YkoY"/>
    <property type="match status" value="1"/>
</dbReference>
<evidence type="ECO:0000256" key="6">
    <source>
        <dbReference type="SAM" id="Phobius"/>
    </source>
</evidence>
<evidence type="ECO:0000256" key="1">
    <source>
        <dbReference type="ARBA" id="ARBA00004141"/>
    </source>
</evidence>
<accession>A0A1F5YEL2</accession>
<evidence type="ECO:0000256" key="5">
    <source>
        <dbReference type="ARBA" id="ARBA00023136"/>
    </source>
</evidence>
<dbReference type="Proteomes" id="UP000176992">
    <property type="component" value="Unassembled WGS sequence"/>
</dbReference>
<feature type="transmembrane region" description="Helical" evidence="6">
    <location>
        <begin position="67"/>
        <end position="86"/>
    </location>
</feature>
<evidence type="ECO:0000313" key="7">
    <source>
        <dbReference type="EMBL" id="OGF98604.1"/>
    </source>
</evidence>
<evidence type="ECO:0000256" key="2">
    <source>
        <dbReference type="ARBA" id="ARBA00007511"/>
    </source>
</evidence>
<dbReference type="InterPro" id="IPR022493">
    <property type="entry name" value="CHP03716_TM_YkoY"/>
</dbReference>
<gene>
    <name evidence="7" type="ORF">A2Z86_10155</name>
</gene>
<name>A0A1F5YEL2_9BACT</name>
<evidence type="ECO:0000313" key="8">
    <source>
        <dbReference type="Proteomes" id="UP000176992"/>
    </source>
</evidence>
<keyword evidence="4 6" id="KW-1133">Transmembrane helix</keyword>
<dbReference type="EMBL" id="MFIV01000076">
    <property type="protein sequence ID" value="OGF98604.1"/>
    <property type="molecule type" value="Genomic_DNA"/>
</dbReference>
<dbReference type="Pfam" id="PF03741">
    <property type="entry name" value="TerC"/>
    <property type="match status" value="1"/>
</dbReference>
<reference evidence="7 8" key="1">
    <citation type="journal article" date="2016" name="Nat. Commun.">
        <title>Thousands of microbial genomes shed light on interconnected biogeochemical processes in an aquifer system.</title>
        <authorList>
            <person name="Anantharaman K."/>
            <person name="Brown C.T."/>
            <person name="Hug L.A."/>
            <person name="Sharon I."/>
            <person name="Castelle C.J."/>
            <person name="Probst A.J."/>
            <person name="Thomas B.C."/>
            <person name="Singh A."/>
            <person name="Wilkins M.J."/>
            <person name="Karaoz U."/>
            <person name="Brodie E.L."/>
            <person name="Williams K.H."/>
            <person name="Hubbard S.S."/>
            <person name="Banfield J.F."/>
        </authorList>
    </citation>
    <scope>NUCLEOTIDE SEQUENCE [LARGE SCALE GENOMIC DNA]</scope>
</reference>
<keyword evidence="3 6" id="KW-0812">Transmembrane</keyword>
<organism evidence="7 8">
    <name type="scientific">Candidatus Glassbacteria bacterium GWA2_58_10</name>
    <dbReference type="NCBI Taxonomy" id="1817865"/>
    <lineage>
        <taxon>Bacteria</taxon>
        <taxon>Candidatus Glassiibacteriota</taxon>
    </lineage>
</organism>
<feature type="transmembrane region" description="Helical" evidence="6">
    <location>
        <begin position="198"/>
        <end position="215"/>
    </location>
</feature>
<dbReference type="GO" id="GO:0016020">
    <property type="term" value="C:membrane"/>
    <property type="evidence" value="ECO:0007669"/>
    <property type="project" value="UniProtKB-SubCell"/>
</dbReference>
<feature type="transmembrane region" description="Helical" evidence="6">
    <location>
        <begin position="131"/>
        <end position="148"/>
    </location>
</feature>
<comment type="similarity">
    <text evidence="2">Belongs to the TerC family.</text>
</comment>
<evidence type="ECO:0000256" key="4">
    <source>
        <dbReference type="ARBA" id="ARBA00022989"/>
    </source>
</evidence>
<comment type="subcellular location">
    <subcellularLocation>
        <location evidence="1">Membrane</location>
        <topology evidence="1">Multi-pass membrane protein</topology>
    </subcellularLocation>
</comment>
<dbReference type="AlphaFoldDB" id="A0A1F5YEL2"/>
<feature type="transmembrane region" description="Helical" evidence="6">
    <location>
        <begin position="41"/>
        <end position="61"/>
    </location>
</feature>
<comment type="caution">
    <text evidence="7">The sequence shown here is derived from an EMBL/GenBank/DDBJ whole genome shotgun (WGS) entry which is preliminary data.</text>
</comment>
<dbReference type="PANTHER" id="PTHR30238:SF4">
    <property type="entry name" value="SLL1022 PROTEIN"/>
    <property type="match status" value="1"/>
</dbReference>
<dbReference type="PANTHER" id="PTHR30238">
    <property type="entry name" value="MEMBRANE BOUND PREDICTED REDOX MODULATOR"/>
    <property type="match status" value="1"/>
</dbReference>
<keyword evidence="5 6" id="KW-0472">Membrane</keyword>
<proteinExistence type="inferred from homology"/>